<gene>
    <name evidence="1" type="ORF">ACFQ1S_16670</name>
</gene>
<sequence>MLADLAVVWWELAHGRVRPTRYCARCAPKNVFTSIDCVYCGDGPLVVLKSTNGPAADALLWTALTTSGWNTTADGEWVCRDCQAVG</sequence>
<protein>
    <recommendedName>
        <fullName evidence="3">RanBP2-type domain-containing protein</fullName>
    </recommendedName>
</protein>
<proteinExistence type="predicted"/>
<keyword evidence="2" id="KW-1185">Reference proteome</keyword>
<reference evidence="2" key="1">
    <citation type="journal article" date="2019" name="Int. J. Syst. Evol. Microbiol.">
        <title>The Global Catalogue of Microorganisms (GCM) 10K type strain sequencing project: providing services to taxonomists for standard genome sequencing and annotation.</title>
        <authorList>
            <consortium name="The Broad Institute Genomics Platform"/>
            <consortium name="The Broad Institute Genome Sequencing Center for Infectious Disease"/>
            <person name="Wu L."/>
            <person name="Ma J."/>
        </authorList>
    </citation>
    <scope>NUCLEOTIDE SEQUENCE [LARGE SCALE GENOMIC DNA]</scope>
    <source>
        <strain evidence="2">JCM 31486</strain>
    </source>
</reference>
<dbReference type="Proteomes" id="UP001597045">
    <property type="component" value="Unassembled WGS sequence"/>
</dbReference>
<accession>A0ABW3M955</accession>
<organism evidence="1 2">
    <name type="scientific">Kibdelosporangium lantanae</name>
    <dbReference type="NCBI Taxonomy" id="1497396"/>
    <lineage>
        <taxon>Bacteria</taxon>
        <taxon>Bacillati</taxon>
        <taxon>Actinomycetota</taxon>
        <taxon>Actinomycetes</taxon>
        <taxon>Pseudonocardiales</taxon>
        <taxon>Pseudonocardiaceae</taxon>
        <taxon>Kibdelosporangium</taxon>
    </lineage>
</organism>
<comment type="caution">
    <text evidence="1">The sequence shown here is derived from an EMBL/GenBank/DDBJ whole genome shotgun (WGS) entry which is preliminary data.</text>
</comment>
<evidence type="ECO:0008006" key="3">
    <source>
        <dbReference type="Google" id="ProtNLM"/>
    </source>
</evidence>
<name>A0ABW3M955_9PSEU</name>
<evidence type="ECO:0000313" key="1">
    <source>
        <dbReference type="EMBL" id="MFD1047063.1"/>
    </source>
</evidence>
<dbReference type="EMBL" id="JBHTIS010000913">
    <property type="protein sequence ID" value="MFD1047063.1"/>
    <property type="molecule type" value="Genomic_DNA"/>
</dbReference>
<evidence type="ECO:0000313" key="2">
    <source>
        <dbReference type="Proteomes" id="UP001597045"/>
    </source>
</evidence>